<dbReference type="InterPro" id="IPR013325">
    <property type="entry name" value="RNA_pol_sigma_r2"/>
</dbReference>
<dbReference type="EMBL" id="JAHESD010000090">
    <property type="protein sequence ID" value="MBT1706212.1"/>
    <property type="molecule type" value="Genomic_DNA"/>
</dbReference>
<accession>A0ABS5VXS1</accession>
<evidence type="ECO:0000256" key="1">
    <source>
        <dbReference type="ARBA" id="ARBA00007788"/>
    </source>
</evidence>
<keyword evidence="10" id="KW-1185">Reference proteome</keyword>
<evidence type="ECO:0000259" key="8">
    <source>
        <dbReference type="Pfam" id="PF08281"/>
    </source>
</evidence>
<dbReference type="Gene3D" id="1.10.1740.10">
    <property type="match status" value="1"/>
</dbReference>
<evidence type="ECO:0000256" key="5">
    <source>
        <dbReference type="ARBA" id="ARBA00023163"/>
    </source>
</evidence>
<gene>
    <name evidence="9" type="ORF">KK060_23190</name>
</gene>
<dbReference type="InterPro" id="IPR036388">
    <property type="entry name" value="WH-like_DNA-bd_sf"/>
</dbReference>
<evidence type="ECO:0000256" key="2">
    <source>
        <dbReference type="ARBA" id="ARBA00021245"/>
    </source>
</evidence>
<reference evidence="9 10" key="1">
    <citation type="submission" date="2021-05" db="EMBL/GenBank/DDBJ databases">
        <title>A Polyphasic approach of four new species of the genus Ohtaekwangia: Ohtaekwangia histidinii sp. nov., Ohtaekwangia cretensis sp. nov., Ohtaekwangia indiensis sp. nov., Ohtaekwangia reichenbachii sp. nov. from diverse environment.</title>
        <authorList>
            <person name="Octaviana S."/>
        </authorList>
    </citation>
    <scope>NUCLEOTIDE SEQUENCE [LARGE SCALE GENOMIC DNA]</scope>
    <source>
        <strain evidence="9 10">PWU20</strain>
    </source>
</reference>
<dbReference type="SUPFAM" id="SSF88946">
    <property type="entry name" value="Sigma2 domain of RNA polymerase sigma factors"/>
    <property type="match status" value="1"/>
</dbReference>
<dbReference type="Proteomes" id="UP000772618">
    <property type="component" value="Unassembled WGS sequence"/>
</dbReference>
<keyword evidence="5" id="KW-0804">Transcription</keyword>
<dbReference type="InterPro" id="IPR013249">
    <property type="entry name" value="RNA_pol_sigma70_r4_t2"/>
</dbReference>
<comment type="function">
    <text evidence="6">Sigma factors are initiation factors that promote the attachment of RNA polymerase to specific initiation sites and are then released. Sigma-S contributes to the protection against external stress, thus playing a role in cellular fitness and survival.</text>
</comment>
<evidence type="ECO:0000259" key="7">
    <source>
        <dbReference type="Pfam" id="PF04542"/>
    </source>
</evidence>
<dbReference type="InterPro" id="IPR014284">
    <property type="entry name" value="RNA_pol_sigma-70_dom"/>
</dbReference>
<comment type="caution">
    <text evidence="9">The sequence shown here is derived from an EMBL/GenBank/DDBJ whole genome shotgun (WGS) entry which is preliminary data.</text>
</comment>
<dbReference type="InterPro" id="IPR007627">
    <property type="entry name" value="RNA_pol_sigma70_r2"/>
</dbReference>
<dbReference type="Pfam" id="PF04542">
    <property type="entry name" value="Sigma70_r2"/>
    <property type="match status" value="1"/>
</dbReference>
<dbReference type="PANTHER" id="PTHR43133:SF45">
    <property type="entry name" value="RNA POLYMERASE ECF-TYPE SIGMA FACTOR"/>
    <property type="match status" value="1"/>
</dbReference>
<sequence>MPQGNKITQQEFVELVESNKRLIYKICHVYAHTAEDKEDLYQEILVQLWSSLPAFRHESKFTTWMYRVALNTAIAGLRKRKTTPLRTELDEKHIAPAEPVYMEGEPKDPVAELYAAIQLLTPIEKAIVTLYLEDKSYDEMEDVLGIAGSTLRVKMTRIKDKLQKLTSL</sequence>
<evidence type="ECO:0000256" key="6">
    <source>
        <dbReference type="ARBA" id="ARBA00024701"/>
    </source>
</evidence>
<dbReference type="SUPFAM" id="SSF46894">
    <property type="entry name" value="C-terminal effector domain of the bipartite response regulators"/>
    <property type="match status" value="1"/>
</dbReference>
<keyword evidence="3" id="KW-0805">Transcription regulation</keyword>
<dbReference type="Gene3D" id="1.10.10.10">
    <property type="entry name" value="Winged helix-like DNA-binding domain superfamily/Winged helix DNA-binding domain"/>
    <property type="match status" value="1"/>
</dbReference>
<feature type="domain" description="RNA polymerase sigma-70 region 2" evidence="7">
    <location>
        <begin position="15"/>
        <end position="81"/>
    </location>
</feature>
<dbReference type="PANTHER" id="PTHR43133">
    <property type="entry name" value="RNA POLYMERASE ECF-TYPE SIGMA FACTO"/>
    <property type="match status" value="1"/>
</dbReference>
<feature type="domain" description="RNA polymerase sigma factor 70 region 4 type 2" evidence="8">
    <location>
        <begin position="112"/>
        <end position="162"/>
    </location>
</feature>
<dbReference type="NCBIfam" id="TIGR02937">
    <property type="entry name" value="sigma70-ECF"/>
    <property type="match status" value="1"/>
</dbReference>
<comment type="similarity">
    <text evidence="1">Belongs to the sigma-70 factor family.</text>
</comment>
<dbReference type="InterPro" id="IPR016032">
    <property type="entry name" value="Sig_transdc_resp-reg_C-effctor"/>
</dbReference>
<protein>
    <recommendedName>
        <fullName evidence="2">RNA polymerase sigma factor SigS</fullName>
    </recommendedName>
</protein>
<name>A0ABS5VXS1_9BACT</name>
<evidence type="ECO:0000256" key="3">
    <source>
        <dbReference type="ARBA" id="ARBA00023015"/>
    </source>
</evidence>
<dbReference type="Pfam" id="PF08281">
    <property type="entry name" value="Sigma70_r4_2"/>
    <property type="match status" value="1"/>
</dbReference>
<evidence type="ECO:0000313" key="9">
    <source>
        <dbReference type="EMBL" id="MBT1706212.1"/>
    </source>
</evidence>
<dbReference type="InterPro" id="IPR039425">
    <property type="entry name" value="RNA_pol_sigma-70-like"/>
</dbReference>
<evidence type="ECO:0000313" key="10">
    <source>
        <dbReference type="Proteomes" id="UP000772618"/>
    </source>
</evidence>
<organism evidence="9 10">
    <name type="scientific">Chryseosolibacter indicus</name>
    <dbReference type="NCBI Taxonomy" id="2782351"/>
    <lineage>
        <taxon>Bacteria</taxon>
        <taxon>Pseudomonadati</taxon>
        <taxon>Bacteroidota</taxon>
        <taxon>Cytophagia</taxon>
        <taxon>Cytophagales</taxon>
        <taxon>Chryseotaleaceae</taxon>
        <taxon>Chryseosolibacter</taxon>
    </lineage>
</organism>
<proteinExistence type="inferred from homology"/>
<evidence type="ECO:0000256" key="4">
    <source>
        <dbReference type="ARBA" id="ARBA00023082"/>
    </source>
</evidence>
<keyword evidence="4" id="KW-0731">Sigma factor</keyword>